<protein>
    <submittedName>
        <fullName evidence="1">Uncharacterized protein</fullName>
    </submittedName>
</protein>
<dbReference type="EMBL" id="JBHSEH010000020">
    <property type="protein sequence ID" value="MFC4427252.1"/>
    <property type="molecule type" value="Genomic_DNA"/>
</dbReference>
<reference evidence="2" key="1">
    <citation type="journal article" date="2019" name="Int. J. Syst. Evol. Microbiol.">
        <title>The Global Catalogue of Microorganisms (GCM) 10K type strain sequencing project: providing services to taxonomists for standard genome sequencing and annotation.</title>
        <authorList>
            <consortium name="The Broad Institute Genomics Platform"/>
            <consortium name="The Broad Institute Genome Sequencing Center for Infectious Disease"/>
            <person name="Wu L."/>
            <person name="Ma J."/>
        </authorList>
    </citation>
    <scope>NUCLEOTIDE SEQUENCE [LARGE SCALE GENOMIC DNA]</scope>
    <source>
        <strain evidence="2">CCUG 56029</strain>
    </source>
</reference>
<proteinExistence type="predicted"/>
<evidence type="ECO:0000313" key="2">
    <source>
        <dbReference type="Proteomes" id="UP001595998"/>
    </source>
</evidence>
<dbReference type="Proteomes" id="UP001595998">
    <property type="component" value="Unassembled WGS sequence"/>
</dbReference>
<evidence type="ECO:0000313" key="1">
    <source>
        <dbReference type="EMBL" id="MFC4427252.1"/>
    </source>
</evidence>
<organism evidence="1 2">
    <name type="scientific">Deinococcus navajonensis</name>
    <dbReference type="NCBI Taxonomy" id="309884"/>
    <lineage>
        <taxon>Bacteria</taxon>
        <taxon>Thermotogati</taxon>
        <taxon>Deinococcota</taxon>
        <taxon>Deinococci</taxon>
        <taxon>Deinococcales</taxon>
        <taxon>Deinococcaceae</taxon>
        <taxon>Deinococcus</taxon>
    </lineage>
</organism>
<comment type="caution">
    <text evidence="1">The sequence shown here is derived from an EMBL/GenBank/DDBJ whole genome shotgun (WGS) entry which is preliminary data.</text>
</comment>
<dbReference type="RefSeq" id="WP_380040550.1">
    <property type="nucleotide sequence ID" value="NZ_JBHSEH010000020.1"/>
</dbReference>
<gene>
    <name evidence="1" type="ORF">ACFOZ9_13635</name>
</gene>
<keyword evidence="2" id="KW-1185">Reference proteome</keyword>
<sequence length="112" mass="12398">MIDSAQDVNELPSFLRQIEIRLGQPAPRVRYEKGRPIREPSADMDRVLQAIEHEVTAALQAIYGTQTAVRLTVARTQDIRLSGTFSEKAGVVRERVGDILGQALENLDLGAE</sequence>
<name>A0ABV8XRG7_9DEIO</name>
<accession>A0ABV8XRG7</accession>